<dbReference type="SUPFAM" id="SSF111369">
    <property type="entry name" value="HlyD-like secretion proteins"/>
    <property type="match status" value="1"/>
</dbReference>
<dbReference type="OrthoDB" id="9778236at2"/>
<evidence type="ECO:0000313" key="3">
    <source>
        <dbReference type="Proteomes" id="UP000003303"/>
    </source>
</evidence>
<evidence type="ECO:0000259" key="1">
    <source>
        <dbReference type="Pfam" id="PF25917"/>
    </source>
</evidence>
<dbReference type="InterPro" id="IPR058625">
    <property type="entry name" value="MdtA-like_BSH"/>
</dbReference>
<dbReference type="Proteomes" id="UP000003303">
    <property type="component" value="Unassembled WGS sequence"/>
</dbReference>
<gene>
    <name evidence="2" type="ORF">PORUE0001_1397</name>
</gene>
<dbReference type="Gene3D" id="2.40.50.100">
    <property type="match status" value="1"/>
</dbReference>
<feature type="domain" description="Multidrug resistance protein MdtA-like barrel-sandwich hybrid" evidence="1">
    <location>
        <begin position="42"/>
        <end position="206"/>
    </location>
</feature>
<dbReference type="EMBL" id="ACLR01000214">
    <property type="protein sequence ID" value="EEK16069.1"/>
    <property type="molecule type" value="Genomic_DNA"/>
</dbReference>
<proteinExistence type="predicted"/>
<dbReference type="GO" id="GO:0015562">
    <property type="term" value="F:efflux transmembrane transporter activity"/>
    <property type="evidence" value="ECO:0007669"/>
    <property type="project" value="TreeGrafter"/>
</dbReference>
<dbReference type="STRING" id="596327.PORUE0001_1397"/>
<accession>C2MDW5</accession>
<protein>
    <recommendedName>
        <fullName evidence="1">Multidrug resistance protein MdtA-like barrel-sandwich hybrid domain-containing protein</fullName>
    </recommendedName>
</protein>
<dbReference type="AlphaFoldDB" id="C2MDW5"/>
<dbReference type="Pfam" id="PF25917">
    <property type="entry name" value="BSH_RND"/>
    <property type="match status" value="1"/>
</dbReference>
<name>C2MDW5_9PORP</name>
<keyword evidence="3" id="KW-1185">Reference proteome</keyword>
<sequence>MTHAKRYIGYLFLLTLLLSWGCKDHSSDYSAQGIFEADEIVVSATTSGELLRLDVSEGDQLEEGQVVGLIDTTFLALQKDLVDTQQATVNAAGHTNAATQVAPLEAQLKALRKERDRYAPLVARGIMAQRTLDEIDAKISAVQGQIAAARATIGQQNRSATGSGNALSVQESQVDQMISRSFIKAPISGTVLTVYLHQGELAGQGMPLFRLANLQQMYLRAYVTAEQLQKVTLGQQVSVYSDMGEEEPQAYTGEVVWISDRAEFTPKNIQTPDARASLIYAIKVRVPNDGKLRIGQYGRVALDH</sequence>
<comment type="caution">
    <text evidence="2">The sequence shown here is derived from an EMBL/GenBank/DDBJ whole genome shotgun (WGS) entry which is preliminary data.</text>
</comment>
<dbReference type="RefSeq" id="WP_007365987.1">
    <property type="nucleotide sequence ID" value="NZ_ACLR01000214.1"/>
</dbReference>
<reference evidence="2 3" key="1">
    <citation type="submission" date="2009-04" db="EMBL/GenBank/DDBJ databases">
        <authorList>
            <person name="Sebastian Y."/>
            <person name="Madupu R."/>
            <person name="Durkin A.S."/>
            <person name="Torralba M."/>
            <person name="Methe B."/>
            <person name="Sutton G.G."/>
            <person name="Strausberg R.L."/>
            <person name="Nelson K.E."/>
        </authorList>
    </citation>
    <scope>NUCLEOTIDE SEQUENCE [LARGE SCALE GENOMIC DNA]</scope>
    <source>
        <strain evidence="2 3">60-3</strain>
    </source>
</reference>
<dbReference type="Gene3D" id="2.40.30.170">
    <property type="match status" value="1"/>
</dbReference>
<dbReference type="PANTHER" id="PTHR30469">
    <property type="entry name" value="MULTIDRUG RESISTANCE PROTEIN MDTA"/>
    <property type="match status" value="1"/>
</dbReference>
<dbReference type="GO" id="GO:1990281">
    <property type="term" value="C:efflux pump complex"/>
    <property type="evidence" value="ECO:0007669"/>
    <property type="project" value="TreeGrafter"/>
</dbReference>
<dbReference type="eggNOG" id="COG0845">
    <property type="taxonomic scope" value="Bacteria"/>
</dbReference>
<organism evidence="2 3">
    <name type="scientific">Porphyromonas uenonis 60-3</name>
    <dbReference type="NCBI Taxonomy" id="596327"/>
    <lineage>
        <taxon>Bacteria</taxon>
        <taxon>Pseudomonadati</taxon>
        <taxon>Bacteroidota</taxon>
        <taxon>Bacteroidia</taxon>
        <taxon>Bacteroidales</taxon>
        <taxon>Porphyromonadaceae</taxon>
        <taxon>Porphyromonas</taxon>
    </lineage>
</organism>
<evidence type="ECO:0000313" key="2">
    <source>
        <dbReference type="EMBL" id="EEK16069.1"/>
    </source>
</evidence>